<dbReference type="EMBL" id="CP000481">
    <property type="protein sequence ID" value="ABK51909.1"/>
    <property type="molecule type" value="Genomic_DNA"/>
</dbReference>
<dbReference type="Proteomes" id="UP000008221">
    <property type="component" value="Chromosome"/>
</dbReference>
<accession>A0LR49</accession>
<dbReference type="Pfam" id="PF13377">
    <property type="entry name" value="Peripla_BP_3"/>
    <property type="match status" value="1"/>
</dbReference>
<evidence type="ECO:0000256" key="1">
    <source>
        <dbReference type="ARBA" id="ARBA00023015"/>
    </source>
</evidence>
<sequence>MTSARAERAAGRRPTVWAVAAAAGVSKTTVSRVLTGSPRVSPEARRAVERAIEALGYVPNRAARSLVTQRTDTIALVVSEPETRVFSEPFFAGTIRGINEELANTEFAFVLLSAGGDRSRIERYIRNRHADGFILMSLHRQDPLLQVLATTETPMVLSGRPFPGVNVPYVDADNRGGASAAVAHLLERGRRRITTIAGPEDMPVGVDRLEGFREALPAPARRSWRRLVAHGDFSEESGERAMRELLARVPDLDAVFAASDLMAIGAIRALRAAGRKIPDDVAVVGFDDSHAARLAEPQLTSVRQPMEEIGRSLARLLLTQLRNPGTRPASLIVPTELIIRESS</sequence>
<dbReference type="PANTHER" id="PTHR30146">
    <property type="entry name" value="LACI-RELATED TRANSCRIPTIONAL REPRESSOR"/>
    <property type="match status" value="1"/>
</dbReference>
<dbReference type="KEGG" id="ace:Acel_0134"/>
<keyword evidence="2" id="KW-0238">DNA-binding</keyword>
<name>A0LR49_ACIC1</name>
<dbReference type="CDD" id="cd01392">
    <property type="entry name" value="HTH_LacI"/>
    <property type="match status" value="1"/>
</dbReference>
<dbReference type="PROSITE" id="PS50932">
    <property type="entry name" value="HTH_LACI_2"/>
    <property type="match status" value="1"/>
</dbReference>
<keyword evidence="6" id="KW-1185">Reference proteome</keyword>
<proteinExistence type="predicted"/>
<dbReference type="SUPFAM" id="SSF53822">
    <property type="entry name" value="Periplasmic binding protein-like I"/>
    <property type="match status" value="1"/>
</dbReference>
<dbReference type="GO" id="GO:0003700">
    <property type="term" value="F:DNA-binding transcription factor activity"/>
    <property type="evidence" value="ECO:0007669"/>
    <property type="project" value="TreeGrafter"/>
</dbReference>
<evidence type="ECO:0000259" key="4">
    <source>
        <dbReference type="PROSITE" id="PS50932"/>
    </source>
</evidence>
<dbReference type="Gene3D" id="3.40.50.2300">
    <property type="match status" value="2"/>
</dbReference>
<dbReference type="Pfam" id="PF00356">
    <property type="entry name" value="LacI"/>
    <property type="match status" value="1"/>
</dbReference>
<evidence type="ECO:0000256" key="2">
    <source>
        <dbReference type="ARBA" id="ARBA00023125"/>
    </source>
</evidence>
<dbReference type="PANTHER" id="PTHR30146:SF109">
    <property type="entry name" value="HTH-TYPE TRANSCRIPTIONAL REGULATOR GALS"/>
    <property type="match status" value="1"/>
</dbReference>
<evidence type="ECO:0000313" key="6">
    <source>
        <dbReference type="Proteomes" id="UP000008221"/>
    </source>
</evidence>
<dbReference type="Gene3D" id="1.10.260.40">
    <property type="entry name" value="lambda repressor-like DNA-binding domains"/>
    <property type="match status" value="1"/>
</dbReference>
<protein>
    <submittedName>
        <fullName evidence="5">Transcriptional regulator, LacI family</fullName>
    </submittedName>
</protein>
<dbReference type="SUPFAM" id="SSF47413">
    <property type="entry name" value="lambda repressor-like DNA-binding domains"/>
    <property type="match status" value="1"/>
</dbReference>
<dbReference type="OrthoDB" id="9785139at2"/>
<dbReference type="RefSeq" id="WP_011718973.1">
    <property type="nucleotide sequence ID" value="NC_008578.1"/>
</dbReference>
<dbReference type="InParanoid" id="A0LR49"/>
<evidence type="ECO:0000256" key="3">
    <source>
        <dbReference type="ARBA" id="ARBA00023163"/>
    </source>
</evidence>
<dbReference type="HOGENOM" id="CLU_037628_6_1_11"/>
<dbReference type="AlphaFoldDB" id="A0LR49"/>
<keyword evidence="1" id="KW-0805">Transcription regulation</keyword>
<feature type="domain" description="HTH lacI-type" evidence="4">
    <location>
        <begin position="19"/>
        <end position="68"/>
    </location>
</feature>
<gene>
    <name evidence="5" type="ordered locus">Acel_0134</name>
</gene>
<dbReference type="InterPro" id="IPR010982">
    <property type="entry name" value="Lambda_DNA-bd_dom_sf"/>
</dbReference>
<dbReference type="STRING" id="351607.Acel_0134"/>
<dbReference type="InterPro" id="IPR028082">
    <property type="entry name" value="Peripla_BP_I"/>
</dbReference>
<dbReference type="GO" id="GO:0000976">
    <property type="term" value="F:transcription cis-regulatory region binding"/>
    <property type="evidence" value="ECO:0007669"/>
    <property type="project" value="TreeGrafter"/>
</dbReference>
<dbReference type="SMART" id="SM00354">
    <property type="entry name" value="HTH_LACI"/>
    <property type="match status" value="1"/>
</dbReference>
<dbReference type="eggNOG" id="COG1609">
    <property type="taxonomic scope" value="Bacteria"/>
</dbReference>
<evidence type="ECO:0000313" key="5">
    <source>
        <dbReference type="EMBL" id="ABK51909.1"/>
    </source>
</evidence>
<dbReference type="CDD" id="cd06267">
    <property type="entry name" value="PBP1_LacI_sugar_binding-like"/>
    <property type="match status" value="1"/>
</dbReference>
<dbReference type="InterPro" id="IPR046335">
    <property type="entry name" value="LacI/GalR-like_sensor"/>
</dbReference>
<reference evidence="5 6" key="1">
    <citation type="journal article" date="2009" name="Genome Res.">
        <title>Complete genome of the cellulolytic thermophile Acidothermus cellulolyticus 11B provides insights into its ecophysiological and evolutionary adaptations.</title>
        <authorList>
            <person name="Barabote R.D."/>
            <person name="Xie G."/>
            <person name="Leu D.H."/>
            <person name="Normand P."/>
            <person name="Necsulea A."/>
            <person name="Daubin V."/>
            <person name="Medigue C."/>
            <person name="Adney W.S."/>
            <person name="Xu X.C."/>
            <person name="Lapidus A."/>
            <person name="Parales R.E."/>
            <person name="Detter C."/>
            <person name="Pujic P."/>
            <person name="Bruce D."/>
            <person name="Lavire C."/>
            <person name="Challacombe J.F."/>
            <person name="Brettin T.S."/>
            <person name="Berry A.M."/>
        </authorList>
    </citation>
    <scope>NUCLEOTIDE SEQUENCE [LARGE SCALE GENOMIC DNA]</scope>
    <source>
        <strain evidence="6">ATCC 43068 / DSM 8971 / 11B</strain>
    </source>
</reference>
<keyword evidence="3" id="KW-0804">Transcription</keyword>
<dbReference type="InterPro" id="IPR000843">
    <property type="entry name" value="HTH_LacI"/>
</dbReference>
<organism evidence="5 6">
    <name type="scientific">Acidothermus cellulolyticus (strain ATCC 43068 / DSM 8971 / 11B)</name>
    <dbReference type="NCBI Taxonomy" id="351607"/>
    <lineage>
        <taxon>Bacteria</taxon>
        <taxon>Bacillati</taxon>
        <taxon>Actinomycetota</taxon>
        <taxon>Actinomycetes</taxon>
        <taxon>Acidothermales</taxon>
        <taxon>Acidothermaceae</taxon>
        <taxon>Acidothermus</taxon>
    </lineage>
</organism>